<dbReference type="Proteomes" id="UP000315017">
    <property type="component" value="Chromosome"/>
</dbReference>
<proteinExistence type="inferred from homology"/>
<evidence type="ECO:0000256" key="3">
    <source>
        <dbReference type="ARBA" id="ARBA00016507"/>
    </source>
</evidence>
<keyword evidence="5" id="KW-1005">Bacterial flagellum biogenesis</keyword>
<gene>
    <name evidence="9" type="primary">yscL</name>
    <name evidence="9" type="ORF">ETAA8_20550</name>
</gene>
<comment type="similarity">
    <text evidence="2">Belongs to the FliH family.</text>
</comment>
<keyword evidence="6" id="KW-0653">Protein transport</keyword>
<keyword evidence="7" id="KW-1006">Bacterial flagellum protein export</keyword>
<evidence type="ECO:0000256" key="4">
    <source>
        <dbReference type="ARBA" id="ARBA00022448"/>
    </source>
</evidence>
<accession>A0A517Y9V3</accession>
<comment type="function">
    <text evidence="1">Needed for flagellar regrowth and assembly.</text>
</comment>
<evidence type="ECO:0000313" key="9">
    <source>
        <dbReference type="EMBL" id="QDU26971.1"/>
    </source>
</evidence>
<dbReference type="KEGG" id="aagg:ETAA8_20550"/>
<reference evidence="9 10" key="1">
    <citation type="submission" date="2019-02" db="EMBL/GenBank/DDBJ databases">
        <title>Deep-cultivation of Planctomycetes and their phenomic and genomic characterization uncovers novel biology.</title>
        <authorList>
            <person name="Wiegand S."/>
            <person name="Jogler M."/>
            <person name="Boedeker C."/>
            <person name="Pinto D."/>
            <person name="Vollmers J."/>
            <person name="Rivas-Marin E."/>
            <person name="Kohn T."/>
            <person name="Peeters S.H."/>
            <person name="Heuer A."/>
            <person name="Rast P."/>
            <person name="Oberbeckmann S."/>
            <person name="Bunk B."/>
            <person name="Jeske O."/>
            <person name="Meyerdierks A."/>
            <person name="Storesund J.E."/>
            <person name="Kallscheuer N."/>
            <person name="Luecker S."/>
            <person name="Lage O.M."/>
            <person name="Pohl T."/>
            <person name="Merkel B.J."/>
            <person name="Hornburger P."/>
            <person name="Mueller R.-W."/>
            <person name="Bruemmer F."/>
            <person name="Labrenz M."/>
            <person name="Spormann A.M."/>
            <person name="Op den Camp H."/>
            <person name="Overmann J."/>
            <person name="Amann R."/>
            <person name="Jetten M.S.M."/>
            <person name="Mascher T."/>
            <person name="Medema M.H."/>
            <person name="Devos D.P."/>
            <person name="Kaster A.-K."/>
            <person name="Ovreas L."/>
            <person name="Rohde M."/>
            <person name="Galperin M.Y."/>
            <person name="Jogler C."/>
        </authorList>
    </citation>
    <scope>NUCLEOTIDE SEQUENCE [LARGE SCALE GENOMIC DNA]</scope>
    <source>
        <strain evidence="9 10">ETA_A8</strain>
    </source>
</reference>
<dbReference type="AlphaFoldDB" id="A0A517Y9V3"/>
<evidence type="ECO:0000256" key="2">
    <source>
        <dbReference type="ARBA" id="ARBA00006602"/>
    </source>
</evidence>
<dbReference type="PANTHER" id="PTHR34982:SF1">
    <property type="entry name" value="FLAGELLAR ASSEMBLY PROTEIN FLIH"/>
    <property type="match status" value="1"/>
</dbReference>
<evidence type="ECO:0000256" key="5">
    <source>
        <dbReference type="ARBA" id="ARBA00022795"/>
    </source>
</evidence>
<dbReference type="EMBL" id="CP036274">
    <property type="protein sequence ID" value="QDU26971.1"/>
    <property type="molecule type" value="Genomic_DNA"/>
</dbReference>
<dbReference type="GO" id="GO:0005829">
    <property type="term" value="C:cytosol"/>
    <property type="evidence" value="ECO:0007669"/>
    <property type="project" value="TreeGrafter"/>
</dbReference>
<organism evidence="9 10">
    <name type="scientific">Anatilimnocola aggregata</name>
    <dbReference type="NCBI Taxonomy" id="2528021"/>
    <lineage>
        <taxon>Bacteria</taxon>
        <taxon>Pseudomonadati</taxon>
        <taxon>Planctomycetota</taxon>
        <taxon>Planctomycetia</taxon>
        <taxon>Pirellulales</taxon>
        <taxon>Pirellulaceae</taxon>
        <taxon>Anatilimnocola</taxon>
    </lineage>
</organism>
<dbReference type="InterPro" id="IPR051472">
    <property type="entry name" value="T3SS_Stator/FliH"/>
</dbReference>
<evidence type="ECO:0000256" key="1">
    <source>
        <dbReference type="ARBA" id="ARBA00003041"/>
    </source>
</evidence>
<name>A0A517Y9V3_9BACT</name>
<dbReference type="Pfam" id="PF02108">
    <property type="entry name" value="FliH"/>
    <property type="match status" value="1"/>
</dbReference>
<protein>
    <recommendedName>
        <fullName evidence="3">Flagellar assembly protein FliH</fullName>
    </recommendedName>
</protein>
<sequence length="220" mass="24049">MAGIIKAATSQSGDMNGLAQPFQFGDMGNAYLQKVQVEAAAIIKQARDEAAKVKAQAMEDGKRAAIAAAEATLKTRIDQQLQTLTPTLQNAVQQIQQSRQAWQRHWEQHALKLSLGIASRVIRRQLAQQPEITLDLVKEGLELAVGHEHITVRLNPADHAALGDRVLKISQHLARLGQVQVVSDPQITSGGCRIDTEFGNVDQRIETQLDRIAQELGSSN</sequence>
<evidence type="ECO:0000256" key="7">
    <source>
        <dbReference type="ARBA" id="ARBA00023225"/>
    </source>
</evidence>
<keyword evidence="10" id="KW-1185">Reference proteome</keyword>
<dbReference type="GO" id="GO:0015031">
    <property type="term" value="P:protein transport"/>
    <property type="evidence" value="ECO:0007669"/>
    <property type="project" value="UniProtKB-KW"/>
</dbReference>
<dbReference type="GO" id="GO:0044781">
    <property type="term" value="P:bacterial-type flagellum organization"/>
    <property type="evidence" value="ECO:0007669"/>
    <property type="project" value="UniProtKB-KW"/>
</dbReference>
<evidence type="ECO:0000256" key="6">
    <source>
        <dbReference type="ARBA" id="ARBA00022927"/>
    </source>
</evidence>
<evidence type="ECO:0000313" key="10">
    <source>
        <dbReference type="Proteomes" id="UP000315017"/>
    </source>
</evidence>
<dbReference type="InterPro" id="IPR018035">
    <property type="entry name" value="Flagellar_FliH/T3SS_HrpE"/>
</dbReference>
<dbReference type="PANTHER" id="PTHR34982">
    <property type="entry name" value="YOP PROTEINS TRANSLOCATION PROTEIN L"/>
    <property type="match status" value="1"/>
</dbReference>
<evidence type="ECO:0000259" key="8">
    <source>
        <dbReference type="Pfam" id="PF02108"/>
    </source>
</evidence>
<feature type="domain" description="Flagellar assembly protein FliH/Type III secretion system HrpE" evidence="8">
    <location>
        <begin position="87"/>
        <end position="212"/>
    </location>
</feature>
<dbReference type="RefSeq" id="WP_145087851.1">
    <property type="nucleotide sequence ID" value="NZ_CP036274.1"/>
</dbReference>
<dbReference type="OrthoDB" id="9152601at2"/>
<keyword evidence="4" id="KW-0813">Transport</keyword>